<protein>
    <submittedName>
        <fullName evidence="1">Uncharacterized protein</fullName>
    </submittedName>
</protein>
<proteinExistence type="predicted"/>
<sequence length="101" mass="11440">MKGEFGEVAMSPINLSHTLEFLKRRLNLQFVPSAPSRIELYRSTGSSRLIRRPSGVRSKRGLMNKLSREAAIELTSHLEIVNKGSTAGIMTRKRFIRQEAQ</sequence>
<accession>A0A556TSE3</accession>
<evidence type="ECO:0000313" key="1">
    <source>
        <dbReference type="EMBL" id="TSK53804.1"/>
    </source>
</evidence>
<comment type="caution">
    <text evidence="1">The sequence shown here is derived from an EMBL/GenBank/DDBJ whole genome shotgun (WGS) entry which is preliminary data.</text>
</comment>
<reference evidence="1 2" key="1">
    <citation type="journal article" date="2019" name="Genome Biol. Evol.">
        <title>Whole-Genome Sequencing of the Giant Devil Catfish, Bagarius yarrelli.</title>
        <authorList>
            <person name="Jiang W."/>
            <person name="Lv Y."/>
            <person name="Cheng L."/>
            <person name="Yang K."/>
            <person name="Chao B."/>
            <person name="Wang X."/>
            <person name="Li Y."/>
            <person name="Pan X."/>
            <person name="You X."/>
            <person name="Zhang Y."/>
            <person name="Yang J."/>
            <person name="Li J."/>
            <person name="Zhang X."/>
            <person name="Liu S."/>
            <person name="Sun C."/>
            <person name="Yang J."/>
            <person name="Shi Q."/>
        </authorList>
    </citation>
    <scope>NUCLEOTIDE SEQUENCE [LARGE SCALE GENOMIC DNA]</scope>
    <source>
        <strain evidence="1">JWS20170419001</strain>
        <tissue evidence="1">Muscle</tissue>
    </source>
</reference>
<dbReference type="AlphaFoldDB" id="A0A556TSE3"/>
<dbReference type="Proteomes" id="UP000319801">
    <property type="component" value="Unassembled WGS sequence"/>
</dbReference>
<name>A0A556TSE3_BAGYA</name>
<dbReference type="EMBL" id="VCAZ01000015">
    <property type="protein sequence ID" value="TSK53804.1"/>
    <property type="molecule type" value="Genomic_DNA"/>
</dbReference>
<gene>
    <name evidence="1" type="ORF">Baya_3364</name>
</gene>
<keyword evidence="2" id="KW-1185">Reference proteome</keyword>
<organism evidence="1 2">
    <name type="scientific">Bagarius yarrelli</name>
    <name type="common">Goonch</name>
    <name type="synonym">Bagrus yarrelli</name>
    <dbReference type="NCBI Taxonomy" id="175774"/>
    <lineage>
        <taxon>Eukaryota</taxon>
        <taxon>Metazoa</taxon>
        <taxon>Chordata</taxon>
        <taxon>Craniata</taxon>
        <taxon>Vertebrata</taxon>
        <taxon>Euteleostomi</taxon>
        <taxon>Actinopterygii</taxon>
        <taxon>Neopterygii</taxon>
        <taxon>Teleostei</taxon>
        <taxon>Ostariophysi</taxon>
        <taxon>Siluriformes</taxon>
        <taxon>Sisoridae</taxon>
        <taxon>Sisorinae</taxon>
        <taxon>Bagarius</taxon>
    </lineage>
</organism>
<evidence type="ECO:0000313" key="2">
    <source>
        <dbReference type="Proteomes" id="UP000319801"/>
    </source>
</evidence>